<reference evidence="1" key="1">
    <citation type="submission" date="2012-01" db="EMBL/GenBank/DDBJ databases">
        <authorList>
            <person name="Carlson J."/>
            <person name="Booth B."/>
            <person name="Frise E."/>
            <person name="Sandler J."/>
            <person name="Wan K."/>
            <person name="Yu C."/>
            <person name="Celniker S."/>
        </authorList>
    </citation>
    <scope>NUCLEOTIDE SEQUENCE</scope>
</reference>
<dbReference type="AlphaFoldDB" id="H1UUB3"/>
<evidence type="ECO:0000313" key="1">
    <source>
        <dbReference type="EMBL" id="AEX57191.1"/>
    </source>
</evidence>
<dbReference type="EMBL" id="BT132997">
    <property type="protein sequence ID" value="AEX57191.1"/>
    <property type="molecule type" value="mRNA"/>
</dbReference>
<protein>
    <submittedName>
        <fullName evidence="1">MIP33394p1</fullName>
    </submittedName>
</protein>
<accession>H1UUB3</accession>
<sequence>MRVGVVDAVCESSAESLSFSRCTCSSTAGSDVSSCSDVIISAEREIIARLQTCF</sequence>
<name>H1UUB3_DROME</name>
<gene>
    <name evidence="1" type="primary">qtc-RA</name>
</gene>
<proteinExistence type="evidence at transcript level"/>
<organism evidence="1">
    <name type="scientific">Drosophila melanogaster</name>
    <name type="common">Fruit fly</name>
    <dbReference type="NCBI Taxonomy" id="7227"/>
    <lineage>
        <taxon>Eukaryota</taxon>
        <taxon>Metazoa</taxon>
        <taxon>Ecdysozoa</taxon>
        <taxon>Arthropoda</taxon>
        <taxon>Hexapoda</taxon>
        <taxon>Insecta</taxon>
        <taxon>Pterygota</taxon>
        <taxon>Neoptera</taxon>
        <taxon>Endopterygota</taxon>
        <taxon>Diptera</taxon>
        <taxon>Brachycera</taxon>
        <taxon>Muscomorpha</taxon>
        <taxon>Ephydroidea</taxon>
        <taxon>Drosophilidae</taxon>
        <taxon>Drosophila</taxon>
        <taxon>Sophophora</taxon>
    </lineage>
</organism>